<feature type="region of interest" description="Disordered" evidence="1">
    <location>
        <begin position="51"/>
        <end position="73"/>
    </location>
</feature>
<feature type="compositionally biased region" description="Basic and acidic residues" evidence="1">
    <location>
        <begin position="51"/>
        <end position="62"/>
    </location>
</feature>
<sequence>MKAAELTLLQHLIRVAWVGGQVNGEPPKIVPWPQPDLRSLEQVAEDEARAARQEASKRRFYEATRPGATADPEYARRLAQAREEHLRLMAQSTEGPLNN</sequence>
<dbReference type="Proteomes" id="UP001221328">
    <property type="component" value="Unassembled WGS sequence"/>
</dbReference>
<keyword evidence="3" id="KW-1185">Reference proteome</keyword>
<accession>A0ABT5FLK8</accession>
<protein>
    <submittedName>
        <fullName evidence="2">Uncharacterized protein</fullName>
    </submittedName>
</protein>
<dbReference type="RefSeq" id="WP_272173974.1">
    <property type="nucleotide sequence ID" value="NZ_JAQOSK010000001.1"/>
</dbReference>
<evidence type="ECO:0000313" key="2">
    <source>
        <dbReference type="EMBL" id="MDC2953390.1"/>
    </source>
</evidence>
<dbReference type="EMBL" id="JAQOSK010000001">
    <property type="protein sequence ID" value="MDC2953390.1"/>
    <property type="molecule type" value="Genomic_DNA"/>
</dbReference>
<reference evidence="2 3" key="1">
    <citation type="journal article" date="2015" name="Int. J. Syst. Evol. Microbiol.">
        <title>Streptomyces gilvifuscus sp. nov., an actinomycete that produces antibacterial compounds isolated from soil.</title>
        <authorList>
            <person name="Nguyen T.M."/>
            <person name="Kim J."/>
        </authorList>
    </citation>
    <scope>NUCLEOTIDE SEQUENCE [LARGE SCALE GENOMIC DNA]</scope>
    <source>
        <strain evidence="2 3">T113</strain>
    </source>
</reference>
<evidence type="ECO:0000256" key="1">
    <source>
        <dbReference type="SAM" id="MobiDB-lite"/>
    </source>
</evidence>
<comment type="caution">
    <text evidence="2">The sequence shown here is derived from an EMBL/GenBank/DDBJ whole genome shotgun (WGS) entry which is preliminary data.</text>
</comment>
<gene>
    <name evidence="2" type="ORF">PO587_02850</name>
</gene>
<evidence type="ECO:0000313" key="3">
    <source>
        <dbReference type="Proteomes" id="UP001221328"/>
    </source>
</evidence>
<name>A0ABT5FLK8_9ACTN</name>
<proteinExistence type="predicted"/>
<organism evidence="2 3">
    <name type="scientific">Streptomyces gilvifuscus</name>
    <dbReference type="NCBI Taxonomy" id="1550617"/>
    <lineage>
        <taxon>Bacteria</taxon>
        <taxon>Bacillati</taxon>
        <taxon>Actinomycetota</taxon>
        <taxon>Actinomycetes</taxon>
        <taxon>Kitasatosporales</taxon>
        <taxon>Streptomycetaceae</taxon>
        <taxon>Streptomyces</taxon>
    </lineage>
</organism>